<dbReference type="AlphaFoldDB" id="A0A452T4N8"/>
<accession>A0A452T4N8</accession>
<protein>
    <submittedName>
        <fullName evidence="1">Uncharacterized protein</fullName>
    </submittedName>
</protein>
<dbReference type="GeneTree" id="ENSGT00940000156430"/>
<sequence>MTTISLFTSRTKIFIRFPRTLFATEDAFEFSKHQLVARIQAKYKACLERREYVKKRQAAIRLEAHWRGALARKAAQRRTWAVRTVRKFIKGFINRNKPLCPDNEEFIVFVRKNYILNLRYHVPKNVLDKSWLRPPGILENASDLLRKMCTRNLVRKYCCGITAERKALVGMGGARAGGKVGEGPGLVVRAPGLVVPTWEPRGALGPCLVCVLRIKHT</sequence>
<proteinExistence type="predicted"/>
<dbReference type="PROSITE" id="PS50096">
    <property type="entry name" value="IQ"/>
    <property type="match status" value="2"/>
</dbReference>
<evidence type="ECO:0000313" key="1">
    <source>
        <dbReference type="Ensembl" id="ENSUMAP00000002936"/>
    </source>
</evidence>
<name>A0A452T4N8_URSMA</name>
<dbReference type="InterPro" id="IPR027417">
    <property type="entry name" value="P-loop_NTPase"/>
</dbReference>
<dbReference type="Gene3D" id="1.20.5.190">
    <property type="match status" value="1"/>
</dbReference>
<dbReference type="SUPFAM" id="SSF52540">
    <property type="entry name" value="P-loop containing nucleoside triphosphate hydrolases"/>
    <property type="match status" value="1"/>
</dbReference>
<dbReference type="Ensembl" id="ENSUMAT00000003632.1">
    <property type="protein sequence ID" value="ENSUMAP00000002936.1"/>
    <property type="gene ID" value="ENSUMAG00000002568.1"/>
</dbReference>
<reference evidence="1" key="1">
    <citation type="submission" date="2019-03" db="UniProtKB">
        <authorList>
            <consortium name="Ensembl"/>
        </authorList>
    </citation>
    <scope>IDENTIFICATION</scope>
</reference>
<organism evidence="1">
    <name type="scientific">Ursus maritimus</name>
    <name type="common">Polar bear</name>
    <name type="synonym">Thalarctos maritimus</name>
    <dbReference type="NCBI Taxonomy" id="29073"/>
    <lineage>
        <taxon>Eukaryota</taxon>
        <taxon>Metazoa</taxon>
        <taxon>Chordata</taxon>
        <taxon>Craniata</taxon>
        <taxon>Vertebrata</taxon>
        <taxon>Euteleostomi</taxon>
        <taxon>Mammalia</taxon>
        <taxon>Eutheria</taxon>
        <taxon>Laurasiatheria</taxon>
        <taxon>Carnivora</taxon>
        <taxon>Caniformia</taxon>
        <taxon>Ursidae</taxon>
        <taxon>Ursus</taxon>
    </lineage>
</organism>